<dbReference type="Proteomes" id="UP001230188">
    <property type="component" value="Unassembled WGS sequence"/>
</dbReference>
<proteinExistence type="inferred from homology"/>
<evidence type="ECO:0008006" key="5">
    <source>
        <dbReference type="Google" id="ProtNLM"/>
    </source>
</evidence>
<dbReference type="Gene3D" id="3.40.50.300">
    <property type="entry name" value="P-loop containing nucleotide triphosphate hydrolases"/>
    <property type="match status" value="1"/>
</dbReference>
<evidence type="ECO:0000256" key="1">
    <source>
        <dbReference type="ARBA" id="ARBA00010236"/>
    </source>
</evidence>
<dbReference type="AlphaFoldDB" id="A0AAD7UCG8"/>
<sequence>MLALAVVAAAHRIEDPTLAVANWSRPASRCHPSCSVARKRLFVAISSGGNEAARSRRQAARRTWIGQECDRTRCSYSFFVYGRATRGEKDAVWLEDAQASAYGFKLQQIAWISSTQGADFVLLVDDQGFVRLDRVLDELAIRPKERFAWGTGCGSFREFLRSGFALLSMDVAMVLTRAYAAGVDVDALFPRLRLAVLDDAQRLVAPSITRDAPRRLRFCERYVHCANASDRTYCDNAKVVGAPAKKKVGAPAKKRAMPVKARAAPVIARSARCAHASDNETPSSDVARWWRDADLARAGDDCCAPPRAATEACAVFRGRGLRAGFGEGVVLASFPGSGNTWMRLLLEYGSGVLSGSIYDDASLMRPLPAEGNRHGPSVVAIKAHVAPRQYFAMTGATKVILLTRHPFNAIFAEFQRRIGELRKSTISNAHVHVLESFGDAVKKLFSRYALCMSCKWALYVLQHADLDFLHHVRYEDLVSDAATTTRTALEFAGFRPSAQRLRCAPLLAVDGAVRRNKTKHTAATVFGADKRLACEVWHRATANPASRRLVERFRYEPGVFDCSPRVAHLECADPESKAGNCYGTMTKAAVDRAMHVDGTGQHVLPTTSLMRRRRRPPFLHHRSPGTTMDSRREVFESEPLL</sequence>
<comment type="similarity">
    <text evidence="1">Belongs to the WSCD family.</text>
</comment>
<evidence type="ECO:0000313" key="4">
    <source>
        <dbReference type="Proteomes" id="UP001230188"/>
    </source>
</evidence>
<dbReference type="InterPro" id="IPR051589">
    <property type="entry name" value="Sialate-O-sulfotransferase"/>
</dbReference>
<feature type="region of interest" description="Disordered" evidence="2">
    <location>
        <begin position="616"/>
        <end position="641"/>
    </location>
</feature>
<dbReference type="EMBL" id="JAQMWT010000447">
    <property type="protein sequence ID" value="KAJ8601144.1"/>
    <property type="molecule type" value="Genomic_DNA"/>
</dbReference>
<comment type="caution">
    <text evidence="3">The sequence shown here is derived from an EMBL/GenBank/DDBJ whole genome shotgun (WGS) entry which is preliminary data.</text>
</comment>
<accession>A0AAD7UCG8</accession>
<name>A0AAD7UCG8_9STRA</name>
<evidence type="ECO:0000256" key="2">
    <source>
        <dbReference type="SAM" id="MobiDB-lite"/>
    </source>
</evidence>
<gene>
    <name evidence="3" type="ORF">CTAYLR_008494</name>
</gene>
<evidence type="ECO:0000313" key="3">
    <source>
        <dbReference type="EMBL" id="KAJ8601144.1"/>
    </source>
</evidence>
<dbReference type="SUPFAM" id="SSF52540">
    <property type="entry name" value="P-loop containing nucleoside triphosphate hydrolases"/>
    <property type="match status" value="1"/>
</dbReference>
<keyword evidence="4" id="KW-1185">Reference proteome</keyword>
<organism evidence="3 4">
    <name type="scientific">Chrysophaeum taylorii</name>
    <dbReference type="NCBI Taxonomy" id="2483200"/>
    <lineage>
        <taxon>Eukaryota</taxon>
        <taxon>Sar</taxon>
        <taxon>Stramenopiles</taxon>
        <taxon>Ochrophyta</taxon>
        <taxon>Pelagophyceae</taxon>
        <taxon>Pelagomonadales</taxon>
        <taxon>Pelagomonadaceae</taxon>
        <taxon>Chrysophaeum</taxon>
    </lineage>
</organism>
<reference evidence="3" key="1">
    <citation type="submission" date="2023-01" db="EMBL/GenBank/DDBJ databases">
        <title>Metagenome sequencing of chrysophaentin producing Chrysophaeum taylorii.</title>
        <authorList>
            <person name="Davison J."/>
            <person name="Bewley C."/>
        </authorList>
    </citation>
    <scope>NUCLEOTIDE SEQUENCE</scope>
    <source>
        <strain evidence="3">NIES-1699</strain>
    </source>
</reference>
<dbReference type="InterPro" id="IPR027417">
    <property type="entry name" value="P-loop_NTPase"/>
</dbReference>
<protein>
    <recommendedName>
        <fullName evidence="5">Sulfotransferase</fullName>
    </recommendedName>
</protein>
<dbReference type="PANTHER" id="PTHR45964">
    <property type="entry name" value="WSCD FAMILY MEMBER CG9164"/>
    <property type="match status" value="1"/>
</dbReference>
<dbReference type="PANTHER" id="PTHR45964:SF5">
    <property type="entry name" value="WSCD FAMILY MEMBER CG9164"/>
    <property type="match status" value="1"/>
</dbReference>